<dbReference type="AlphaFoldDB" id="A0A261RCT2"/>
<comment type="function">
    <text evidence="9">Part of the tripartite ATP-independent periplasmic (TRAP) transport system.</text>
</comment>
<feature type="transmembrane region" description="Helical" evidence="9">
    <location>
        <begin position="148"/>
        <end position="168"/>
    </location>
</feature>
<dbReference type="Proteomes" id="UP000216947">
    <property type="component" value="Unassembled WGS sequence"/>
</dbReference>
<evidence type="ECO:0000313" key="11">
    <source>
        <dbReference type="EMBL" id="OZI22828.1"/>
    </source>
</evidence>
<dbReference type="Pfam" id="PF04290">
    <property type="entry name" value="DctQ"/>
    <property type="match status" value="1"/>
</dbReference>
<evidence type="ECO:0000256" key="8">
    <source>
        <dbReference type="ARBA" id="ARBA00038436"/>
    </source>
</evidence>
<evidence type="ECO:0000256" key="6">
    <source>
        <dbReference type="ARBA" id="ARBA00022989"/>
    </source>
</evidence>
<evidence type="ECO:0000256" key="9">
    <source>
        <dbReference type="RuleBase" id="RU369079"/>
    </source>
</evidence>
<feature type="domain" description="Tripartite ATP-independent periplasmic transporters DctQ component" evidence="10">
    <location>
        <begin position="44"/>
        <end position="175"/>
    </location>
</feature>
<organism evidence="11 12">
    <name type="scientific">Bordetella genomosp. 7</name>
    <dbReference type="NCBI Taxonomy" id="1416805"/>
    <lineage>
        <taxon>Bacteria</taxon>
        <taxon>Pseudomonadati</taxon>
        <taxon>Pseudomonadota</taxon>
        <taxon>Betaproteobacteria</taxon>
        <taxon>Burkholderiales</taxon>
        <taxon>Alcaligenaceae</taxon>
        <taxon>Bordetella</taxon>
    </lineage>
</organism>
<keyword evidence="2 9" id="KW-0813">Transport</keyword>
<accession>A0A261RCT2</accession>
<evidence type="ECO:0000256" key="5">
    <source>
        <dbReference type="ARBA" id="ARBA00022692"/>
    </source>
</evidence>
<dbReference type="GO" id="GO:0022857">
    <property type="term" value="F:transmembrane transporter activity"/>
    <property type="evidence" value="ECO:0007669"/>
    <property type="project" value="UniProtKB-UniRule"/>
</dbReference>
<feature type="transmembrane region" description="Helical" evidence="9">
    <location>
        <begin position="108"/>
        <end position="128"/>
    </location>
</feature>
<evidence type="ECO:0000256" key="2">
    <source>
        <dbReference type="ARBA" id="ARBA00022448"/>
    </source>
</evidence>
<dbReference type="GO" id="GO:0005886">
    <property type="term" value="C:plasma membrane"/>
    <property type="evidence" value="ECO:0007669"/>
    <property type="project" value="UniProtKB-SubCell"/>
</dbReference>
<evidence type="ECO:0000313" key="12">
    <source>
        <dbReference type="Proteomes" id="UP000216947"/>
    </source>
</evidence>
<keyword evidence="6 9" id="KW-1133">Transmembrane helix</keyword>
<evidence type="ECO:0000256" key="7">
    <source>
        <dbReference type="ARBA" id="ARBA00023136"/>
    </source>
</evidence>
<dbReference type="GO" id="GO:0015740">
    <property type="term" value="P:C4-dicarboxylate transport"/>
    <property type="evidence" value="ECO:0007669"/>
    <property type="project" value="TreeGrafter"/>
</dbReference>
<comment type="caution">
    <text evidence="11">The sequence shown here is derived from an EMBL/GenBank/DDBJ whole genome shotgun (WGS) entry which is preliminary data.</text>
</comment>
<evidence type="ECO:0000256" key="4">
    <source>
        <dbReference type="ARBA" id="ARBA00022519"/>
    </source>
</evidence>
<reference evidence="12" key="1">
    <citation type="submission" date="2017-05" db="EMBL/GenBank/DDBJ databases">
        <title>Complete and WGS of Bordetella genogroups.</title>
        <authorList>
            <person name="Spilker T."/>
            <person name="Lipuma J."/>
        </authorList>
    </citation>
    <scope>NUCLEOTIDE SEQUENCE [LARGE SCALE GENOMIC DNA]</scope>
    <source>
        <strain evidence="12">AU18089</strain>
    </source>
</reference>
<gene>
    <name evidence="11" type="ORF">CAL19_10015</name>
</gene>
<dbReference type="RefSeq" id="WP_038851865.1">
    <property type="nucleotide sequence ID" value="NZ_NEVI01000014.1"/>
</dbReference>
<evidence type="ECO:0000256" key="3">
    <source>
        <dbReference type="ARBA" id="ARBA00022475"/>
    </source>
</evidence>
<evidence type="ECO:0000259" key="10">
    <source>
        <dbReference type="Pfam" id="PF04290"/>
    </source>
</evidence>
<comment type="subcellular location">
    <subcellularLocation>
        <location evidence="1 9">Cell inner membrane</location>
        <topology evidence="1 9">Multi-pass membrane protein</topology>
    </subcellularLocation>
</comment>
<keyword evidence="12" id="KW-1185">Reference proteome</keyword>
<comment type="similarity">
    <text evidence="8 9">Belongs to the TRAP transporter small permease family.</text>
</comment>
<keyword evidence="5 9" id="KW-0812">Transmembrane</keyword>
<keyword evidence="7 9" id="KW-0472">Membrane</keyword>
<name>A0A261RCT2_9BORD</name>
<protein>
    <recommendedName>
        <fullName evidence="9">TRAP transporter small permease protein</fullName>
    </recommendedName>
</protein>
<dbReference type="InterPro" id="IPR007387">
    <property type="entry name" value="TRAP_DctQ"/>
</dbReference>
<dbReference type="PANTHER" id="PTHR35011">
    <property type="entry name" value="2,3-DIKETO-L-GULONATE TRAP TRANSPORTER SMALL PERMEASE PROTEIN YIAM"/>
    <property type="match status" value="1"/>
</dbReference>
<dbReference type="OrthoDB" id="6363908at2"/>
<dbReference type="InterPro" id="IPR055348">
    <property type="entry name" value="DctQ"/>
</dbReference>
<comment type="subunit">
    <text evidence="9">The complex comprises the extracytoplasmic solute receptor protein and the two transmembrane proteins.</text>
</comment>
<dbReference type="EMBL" id="NEVK01000004">
    <property type="protein sequence ID" value="OZI22828.1"/>
    <property type="molecule type" value="Genomic_DNA"/>
</dbReference>
<proteinExistence type="inferred from homology"/>
<keyword evidence="3" id="KW-1003">Cell membrane</keyword>
<sequence length="178" mass="20031">MPRHDVHTEPAEPVEPIIPDERDPAVKVPLALEDWLAVSVLAVLALITFGNVLVRYFTDQSFAWTEEISVFLLIVLTMAGGSAAFVRNHHIRIEAVADAGSPARQRRLALVSNVVVLLFFVLLTVLSTRLVYDEYIYEETSPAIGVPTWWYSIWLPVLAAVVALRTLGTLRRLWSERR</sequence>
<feature type="transmembrane region" description="Helical" evidence="9">
    <location>
        <begin position="68"/>
        <end position="87"/>
    </location>
</feature>
<feature type="transmembrane region" description="Helical" evidence="9">
    <location>
        <begin position="35"/>
        <end position="56"/>
    </location>
</feature>
<keyword evidence="4 9" id="KW-0997">Cell inner membrane</keyword>
<evidence type="ECO:0000256" key="1">
    <source>
        <dbReference type="ARBA" id="ARBA00004429"/>
    </source>
</evidence>
<dbReference type="PANTHER" id="PTHR35011:SF2">
    <property type="entry name" value="2,3-DIKETO-L-GULONATE TRAP TRANSPORTER SMALL PERMEASE PROTEIN YIAM"/>
    <property type="match status" value="1"/>
</dbReference>